<evidence type="ECO:0000256" key="2">
    <source>
        <dbReference type="ARBA" id="ARBA00022475"/>
    </source>
</evidence>
<evidence type="ECO:0000313" key="9">
    <source>
        <dbReference type="EMBL" id="BDU17487.1"/>
    </source>
</evidence>
<proteinExistence type="predicted"/>
<feature type="transmembrane region" description="Helical" evidence="8">
    <location>
        <begin position="389"/>
        <end position="408"/>
    </location>
</feature>
<dbReference type="InterPro" id="IPR050297">
    <property type="entry name" value="LipidA_mod_glycosyltrf_83"/>
</dbReference>
<feature type="transmembrane region" description="Helical" evidence="8">
    <location>
        <begin position="835"/>
        <end position="857"/>
    </location>
</feature>
<evidence type="ECO:0000256" key="7">
    <source>
        <dbReference type="ARBA" id="ARBA00023136"/>
    </source>
</evidence>
<keyword evidence="10" id="KW-1185">Reference proteome</keyword>
<feature type="transmembrane region" description="Helical" evidence="8">
    <location>
        <begin position="622"/>
        <end position="649"/>
    </location>
</feature>
<evidence type="ECO:0000256" key="5">
    <source>
        <dbReference type="ARBA" id="ARBA00022692"/>
    </source>
</evidence>
<reference evidence="9 10" key="1">
    <citation type="journal article" date="2023" name="Int. J. Syst. Evol. Microbiol.">
        <title>Physiological and genomic analyses of cobalamin (vitamin B12)-auxotrophy of Lysobacter auxotrophicus sp. nov., a methionine-auxotrophic chitinolytic bacterium isolated from chitin-treated soil.</title>
        <authorList>
            <person name="Saito A."/>
            <person name="Dohra H."/>
            <person name="Hamada M."/>
            <person name="Moriuchi R."/>
            <person name="Kotsuchibashi Y."/>
            <person name="Mori K."/>
        </authorList>
    </citation>
    <scope>NUCLEOTIDE SEQUENCE [LARGE SCALE GENOMIC DNA]</scope>
    <source>
        <strain evidence="9 10">5-21a</strain>
    </source>
</reference>
<keyword evidence="3" id="KW-0328">Glycosyltransferase</keyword>
<keyword evidence="5 8" id="KW-0812">Transmembrane</keyword>
<protein>
    <recommendedName>
        <fullName evidence="11">Glycosyltransferase RgtA/B/C/D-like domain-containing protein</fullName>
    </recommendedName>
</protein>
<feature type="transmembrane region" description="Helical" evidence="8">
    <location>
        <begin position="692"/>
        <end position="710"/>
    </location>
</feature>
<evidence type="ECO:0000256" key="8">
    <source>
        <dbReference type="SAM" id="Phobius"/>
    </source>
</evidence>
<dbReference type="EMBL" id="AP027041">
    <property type="protein sequence ID" value="BDU17487.1"/>
    <property type="molecule type" value="Genomic_DNA"/>
</dbReference>
<dbReference type="PANTHER" id="PTHR33908">
    <property type="entry name" value="MANNOSYLTRANSFERASE YKCB-RELATED"/>
    <property type="match status" value="1"/>
</dbReference>
<feature type="transmembrane region" description="Helical" evidence="8">
    <location>
        <begin position="869"/>
        <end position="887"/>
    </location>
</feature>
<dbReference type="PANTHER" id="PTHR33908:SF11">
    <property type="entry name" value="MEMBRANE PROTEIN"/>
    <property type="match status" value="1"/>
</dbReference>
<feature type="transmembrane region" description="Helical" evidence="8">
    <location>
        <begin position="112"/>
        <end position="131"/>
    </location>
</feature>
<comment type="subcellular location">
    <subcellularLocation>
        <location evidence="1">Cell membrane</location>
        <topology evidence="1">Multi-pass membrane protein</topology>
    </subcellularLocation>
</comment>
<feature type="transmembrane region" description="Helical" evidence="8">
    <location>
        <begin position="163"/>
        <end position="182"/>
    </location>
</feature>
<keyword evidence="4" id="KW-0808">Transferase</keyword>
<keyword evidence="7 8" id="KW-0472">Membrane</keyword>
<organism evidence="9 10">
    <name type="scientific">Lysobacter auxotrophicus</name>
    <dbReference type="NCBI Taxonomy" id="2992573"/>
    <lineage>
        <taxon>Bacteria</taxon>
        <taxon>Pseudomonadati</taxon>
        <taxon>Pseudomonadota</taxon>
        <taxon>Gammaproteobacteria</taxon>
        <taxon>Lysobacterales</taxon>
        <taxon>Lysobacteraceae</taxon>
        <taxon>Lysobacter</taxon>
    </lineage>
</organism>
<accession>A0ABM8DFW7</accession>
<feature type="transmembrane region" description="Helical" evidence="8">
    <location>
        <begin position="194"/>
        <end position="211"/>
    </location>
</feature>
<keyword evidence="6 8" id="KW-1133">Transmembrane helix</keyword>
<feature type="transmembrane region" description="Helical" evidence="8">
    <location>
        <begin position="450"/>
        <end position="472"/>
    </location>
</feature>
<evidence type="ECO:0000256" key="1">
    <source>
        <dbReference type="ARBA" id="ARBA00004651"/>
    </source>
</evidence>
<gene>
    <name evidence="9" type="ORF">LA521A_26880</name>
</gene>
<evidence type="ECO:0000256" key="6">
    <source>
        <dbReference type="ARBA" id="ARBA00022989"/>
    </source>
</evidence>
<name>A0ABM8DFW7_9GAMM</name>
<evidence type="ECO:0000256" key="3">
    <source>
        <dbReference type="ARBA" id="ARBA00022676"/>
    </source>
</evidence>
<feature type="transmembrane region" description="Helical" evidence="8">
    <location>
        <begin position="506"/>
        <end position="527"/>
    </location>
</feature>
<keyword evidence="2" id="KW-1003">Cell membrane</keyword>
<evidence type="ECO:0008006" key="11">
    <source>
        <dbReference type="Google" id="ProtNLM"/>
    </source>
</evidence>
<feature type="transmembrane region" description="Helical" evidence="8">
    <location>
        <begin position="243"/>
        <end position="264"/>
    </location>
</feature>
<evidence type="ECO:0000256" key="4">
    <source>
        <dbReference type="ARBA" id="ARBA00022679"/>
    </source>
</evidence>
<evidence type="ECO:0000313" key="10">
    <source>
        <dbReference type="Proteomes" id="UP001317822"/>
    </source>
</evidence>
<sequence length="933" mass="103009">MSYAILHLHSWRTWLLLGALIAILLVNREFAVADNGDYTRYNQPYVTHPTDLETNWPEAGTADHAYRFFNQPLFYWHAAKEQGASWFTSATIFWWVGNQLNRLLYSTEVVNLRYIGLPFFLLQAVVLLIAARKIRTGLVGAIATIATTLVFTDGRLSAYYNSFFAEGVPILALLVTFAFLTSRALGEQEQSRRWGTWLGWCSVVLLCLAVLAKRQYLYFCVPATLAAYFLLIGPSARPLRQRLLAFGAIALTVTSLLGLASFALRAGDASEGNAARITSYNALYYGLLPHSTNPADLIAKLGLPPTSVEHVGKPVWRPEALQFVENEASVNVRTFLRAIALEPAAFAKSAFTNAREIGNLDVPLGNVHGQSLGAPPVLVTLPSRLSTWLSGRLFFVVALGLGIVLALWRTALPYQQRLAHQLLALMLLAVLCADLLVSTFDGQQEARKHLLLGSIAAMLLYVQALWTLVAAAQNRQAGRLERRRPWAWGKMYGPSTLENSERLTRLLWAVAVAGALARIATVAFVPLEPISDFKRYFDVAAGFAQNGALAYHQWPFVSQGPTYPLFLGAVFKLFGTGVWQGKIANLILSLATLGLFTRYCAQSNWRPVTRLTLVTAFALHPGLVTYSVVLGTETIAVFLVVCAFALIRIPSRAHWLAAGVVLGVFVLARPQFLPAVALFITIAFLRSPDRRLLVSSCAIALALTMTPWLLRNHALFDRWIPVSASSGYILLANNNSANDQGGWMPLSSVEISPETRQEFTRANRAWLFEEGDENAKVLKWTPDDDALARSEAIRWIVEHPVAFTRLGVQRLRNVFLRSSTTMLYWPLGEVGVPRWLARATNIITTLSYATAILAIVFGWRGFWARQNDWFVLAAGLVVAGLGAIFVFEGQGRYALPMLPAALILCAVTLDWASNKLRTSRTREASSTPAASES</sequence>
<dbReference type="Proteomes" id="UP001317822">
    <property type="component" value="Chromosome"/>
</dbReference>
<feature type="transmembrane region" description="Helical" evidence="8">
    <location>
        <begin position="655"/>
        <end position="685"/>
    </location>
</feature>
<feature type="transmembrane region" description="Helical" evidence="8">
    <location>
        <begin position="420"/>
        <end position="438"/>
    </location>
</feature>
<feature type="transmembrane region" description="Helical" evidence="8">
    <location>
        <begin position="217"/>
        <end position="236"/>
    </location>
</feature>
<dbReference type="RefSeq" id="WP_281779418.1">
    <property type="nucleotide sequence ID" value="NZ_AP027041.1"/>
</dbReference>